<name>A0A517SQG5_9BACT</name>
<feature type="domain" description="FHA" evidence="2">
    <location>
        <begin position="24"/>
        <end position="73"/>
    </location>
</feature>
<feature type="compositionally biased region" description="Basic residues" evidence="1">
    <location>
        <begin position="220"/>
        <end position="233"/>
    </location>
</feature>
<feature type="region of interest" description="Disordered" evidence="1">
    <location>
        <begin position="100"/>
        <end position="126"/>
    </location>
</feature>
<dbReference type="EMBL" id="CP036272">
    <property type="protein sequence ID" value="QDT58363.1"/>
    <property type="molecule type" value="Genomic_DNA"/>
</dbReference>
<dbReference type="InterPro" id="IPR050923">
    <property type="entry name" value="Cell_Proc_Reg/RNA_Proc"/>
</dbReference>
<reference evidence="3 4" key="1">
    <citation type="submission" date="2019-02" db="EMBL/GenBank/DDBJ databases">
        <title>Deep-cultivation of Planctomycetes and their phenomic and genomic characterization uncovers novel biology.</title>
        <authorList>
            <person name="Wiegand S."/>
            <person name="Jogler M."/>
            <person name="Boedeker C."/>
            <person name="Pinto D."/>
            <person name="Vollmers J."/>
            <person name="Rivas-Marin E."/>
            <person name="Kohn T."/>
            <person name="Peeters S.H."/>
            <person name="Heuer A."/>
            <person name="Rast P."/>
            <person name="Oberbeckmann S."/>
            <person name="Bunk B."/>
            <person name="Jeske O."/>
            <person name="Meyerdierks A."/>
            <person name="Storesund J.E."/>
            <person name="Kallscheuer N."/>
            <person name="Luecker S."/>
            <person name="Lage O.M."/>
            <person name="Pohl T."/>
            <person name="Merkel B.J."/>
            <person name="Hornburger P."/>
            <person name="Mueller R.-W."/>
            <person name="Bruemmer F."/>
            <person name="Labrenz M."/>
            <person name="Spormann A.M."/>
            <person name="Op den Camp H."/>
            <person name="Overmann J."/>
            <person name="Amann R."/>
            <person name="Jetten M.S.M."/>
            <person name="Mascher T."/>
            <person name="Medema M.H."/>
            <person name="Devos D.P."/>
            <person name="Kaster A.-K."/>
            <person name="Ovreas L."/>
            <person name="Rohde M."/>
            <person name="Galperin M.Y."/>
            <person name="Jogler C."/>
        </authorList>
    </citation>
    <scope>NUCLEOTIDE SEQUENCE [LARGE SCALE GENOMIC DNA]</scope>
    <source>
        <strain evidence="3 4">SV_7m_r</strain>
    </source>
</reference>
<feature type="compositionally biased region" description="Low complexity" evidence="1">
    <location>
        <begin position="100"/>
        <end position="111"/>
    </location>
</feature>
<keyword evidence="4" id="KW-1185">Reference proteome</keyword>
<sequence length="290" mass="31379">MPVELIMTQGSRAGTAAPLQVGYYLVGRHPECQIRPKSRSVSRRHCLLLHNSDGIGVMDLESTGGTFVNDKQIKPHRWVVLRNDDLLRVGKVEFRLAFAADPAEQPPAQDQSNSENTEQADDRETPQSFEQFDVASFLDGEDQAEQDARYSAIRDKFQPESEEAAGNDAGKAAGGQDLFGEIEGDQEFGDTLVTAAGGSDAPAPSKQATGSATKPDAKKSKPRTKKSKPAKFKKAKSGSSFIANLSLGESGWKLPLAVVLLSASVLILGYHFYQSSQQGEVKVNVRSELD</sequence>
<dbReference type="InterPro" id="IPR008984">
    <property type="entry name" value="SMAD_FHA_dom_sf"/>
</dbReference>
<dbReference type="PANTHER" id="PTHR23308">
    <property type="entry name" value="NUCLEAR INHIBITOR OF PROTEIN PHOSPHATASE-1"/>
    <property type="match status" value="1"/>
</dbReference>
<dbReference type="CDD" id="cd00060">
    <property type="entry name" value="FHA"/>
    <property type="match status" value="1"/>
</dbReference>
<dbReference type="PROSITE" id="PS50006">
    <property type="entry name" value="FHA_DOMAIN"/>
    <property type="match status" value="1"/>
</dbReference>
<evidence type="ECO:0000256" key="1">
    <source>
        <dbReference type="SAM" id="MobiDB-lite"/>
    </source>
</evidence>
<dbReference type="Pfam" id="PF00498">
    <property type="entry name" value="FHA"/>
    <property type="match status" value="1"/>
</dbReference>
<accession>A0A517SQG5</accession>
<dbReference type="AlphaFoldDB" id="A0A517SQG5"/>
<feature type="region of interest" description="Disordered" evidence="1">
    <location>
        <begin position="156"/>
        <end position="176"/>
    </location>
</feature>
<organism evidence="3 4">
    <name type="scientific">Stieleria bergensis</name>
    <dbReference type="NCBI Taxonomy" id="2528025"/>
    <lineage>
        <taxon>Bacteria</taxon>
        <taxon>Pseudomonadati</taxon>
        <taxon>Planctomycetota</taxon>
        <taxon>Planctomycetia</taxon>
        <taxon>Pirellulales</taxon>
        <taxon>Pirellulaceae</taxon>
        <taxon>Stieleria</taxon>
    </lineage>
</organism>
<feature type="compositionally biased region" description="Low complexity" evidence="1">
    <location>
        <begin position="166"/>
        <end position="175"/>
    </location>
</feature>
<feature type="region of interest" description="Disordered" evidence="1">
    <location>
        <begin position="192"/>
        <end position="233"/>
    </location>
</feature>
<evidence type="ECO:0000313" key="3">
    <source>
        <dbReference type="EMBL" id="QDT58363.1"/>
    </source>
</evidence>
<dbReference type="SUPFAM" id="SSF49879">
    <property type="entry name" value="SMAD/FHA domain"/>
    <property type="match status" value="1"/>
</dbReference>
<evidence type="ECO:0000259" key="2">
    <source>
        <dbReference type="PROSITE" id="PS50006"/>
    </source>
</evidence>
<dbReference type="SMART" id="SM00240">
    <property type="entry name" value="FHA"/>
    <property type="match status" value="1"/>
</dbReference>
<dbReference type="InterPro" id="IPR000253">
    <property type="entry name" value="FHA_dom"/>
</dbReference>
<protein>
    <submittedName>
        <fullName evidence="3">Oxoglutarate dehydrogenase inhibitor</fullName>
    </submittedName>
</protein>
<evidence type="ECO:0000313" key="4">
    <source>
        <dbReference type="Proteomes" id="UP000315003"/>
    </source>
</evidence>
<dbReference type="Gene3D" id="2.60.200.20">
    <property type="match status" value="1"/>
</dbReference>
<proteinExistence type="predicted"/>
<dbReference type="Proteomes" id="UP000315003">
    <property type="component" value="Chromosome"/>
</dbReference>
<gene>
    <name evidence="3" type="primary">odhI_2</name>
    <name evidence="3" type="ORF">SV7mr_08530</name>
</gene>